<comment type="similarity">
    <text evidence="1">Belongs to the PyrK family.</text>
</comment>
<dbReference type="GO" id="GO:0050660">
    <property type="term" value="F:flavin adenine dinucleotide binding"/>
    <property type="evidence" value="ECO:0007669"/>
    <property type="project" value="InterPro"/>
</dbReference>
<dbReference type="STRING" id="1519643.SAMN06295933_0960"/>
<feature type="domain" description="FAD-binding FR-type" evidence="13">
    <location>
        <begin position="4"/>
        <end position="108"/>
    </location>
</feature>
<feature type="binding site" evidence="12">
    <location>
        <position position="233"/>
    </location>
    <ligand>
        <name>[2Fe-2S] cluster</name>
        <dbReference type="ChEBI" id="CHEBI:190135"/>
    </ligand>
</feature>
<dbReference type="InterPro" id="IPR012165">
    <property type="entry name" value="Cyt_c3_hydrogenase_gsu"/>
</dbReference>
<evidence type="ECO:0000313" key="14">
    <source>
        <dbReference type="EMBL" id="SME97484.1"/>
    </source>
</evidence>
<gene>
    <name evidence="14" type="ORF">SAMN06295933_0960</name>
</gene>
<dbReference type="EMBL" id="FWZU01000001">
    <property type="protein sequence ID" value="SME97484.1"/>
    <property type="molecule type" value="Genomic_DNA"/>
</dbReference>
<dbReference type="GO" id="GO:0046872">
    <property type="term" value="F:metal ion binding"/>
    <property type="evidence" value="ECO:0007669"/>
    <property type="project" value="UniProtKB-KW"/>
</dbReference>
<name>A0A1X7CIW5_9BACT</name>
<evidence type="ECO:0000256" key="6">
    <source>
        <dbReference type="ARBA" id="ARBA00022827"/>
    </source>
</evidence>
<dbReference type="SUPFAM" id="SSF52343">
    <property type="entry name" value="Ferredoxin reductase-like, C-terminal NADP-linked domain"/>
    <property type="match status" value="1"/>
</dbReference>
<evidence type="ECO:0000256" key="8">
    <source>
        <dbReference type="ARBA" id="ARBA00023004"/>
    </source>
</evidence>
<evidence type="ECO:0000256" key="5">
    <source>
        <dbReference type="ARBA" id="ARBA00022723"/>
    </source>
</evidence>
<comment type="cofactor">
    <cofactor evidence="11">
        <name>FAD</name>
        <dbReference type="ChEBI" id="CHEBI:57692"/>
    </cofactor>
    <text evidence="11">Binds 1 FAD per subunit.</text>
</comment>
<dbReference type="GO" id="GO:0006221">
    <property type="term" value="P:pyrimidine nucleotide biosynthetic process"/>
    <property type="evidence" value="ECO:0007669"/>
    <property type="project" value="InterPro"/>
</dbReference>
<feature type="binding site" evidence="11">
    <location>
        <begin position="61"/>
        <end position="64"/>
    </location>
    <ligand>
        <name>FAD</name>
        <dbReference type="ChEBI" id="CHEBI:57692"/>
    </ligand>
</feature>
<evidence type="ECO:0000259" key="13">
    <source>
        <dbReference type="PROSITE" id="PS51384"/>
    </source>
</evidence>
<evidence type="ECO:0000256" key="12">
    <source>
        <dbReference type="PIRSR" id="PIRSR006816-2"/>
    </source>
</evidence>
<dbReference type="InterPro" id="IPR019480">
    <property type="entry name" value="Dihydroorotate_DH_Fe-S-bd"/>
</dbReference>
<dbReference type="GO" id="GO:0016491">
    <property type="term" value="F:oxidoreductase activity"/>
    <property type="evidence" value="ECO:0007669"/>
    <property type="project" value="InterPro"/>
</dbReference>
<keyword evidence="8 12" id="KW-0408">Iron</keyword>
<evidence type="ECO:0000256" key="3">
    <source>
        <dbReference type="ARBA" id="ARBA00022630"/>
    </source>
</evidence>
<evidence type="ECO:0000256" key="11">
    <source>
        <dbReference type="PIRSR" id="PIRSR006816-1"/>
    </source>
</evidence>
<evidence type="ECO:0000256" key="7">
    <source>
        <dbReference type="ARBA" id="ARBA00022982"/>
    </source>
</evidence>
<evidence type="ECO:0000256" key="4">
    <source>
        <dbReference type="ARBA" id="ARBA00022714"/>
    </source>
</evidence>
<dbReference type="InterPro" id="IPR039261">
    <property type="entry name" value="FNR_nucleotide-bd"/>
</dbReference>
<keyword evidence="7" id="KW-0249">Electron transport</keyword>
<feature type="binding site" evidence="12">
    <location>
        <position position="236"/>
    </location>
    <ligand>
        <name>[2Fe-2S] cluster</name>
        <dbReference type="ChEBI" id="CHEBI:190135"/>
    </ligand>
</feature>
<keyword evidence="15" id="KW-1185">Reference proteome</keyword>
<evidence type="ECO:0000256" key="10">
    <source>
        <dbReference type="ARBA" id="ARBA00034078"/>
    </source>
</evidence>
<keyword evidence="9 12" id="KW-0411">Iron-sulfur</keyword>
<feature type="binding site" evidence="12">
    <location>
        <position position="228"/>
    </location>
    <ligand>
        <name>[2Fe-2S] cluster</name>
        <dbReference type="ChEBI" id="CHEBI:190135"/>
    </ligand>
</feature>
<organism evidence="14 15">
    <name type="scientific">Desulfovibrio gilichinskyi</name>
    <dbReference type="NCBI Taxonomy" id="1519643"/>
    <lineage>
        <taxon>Bacteria</taxon>
        <taxon>Pseudomonadati</taxon>
        <taxon>Thermodesulfobacteriota</taxon>
        <taxon>Desulfovibrionia</taxon>
        <taxon>Desulfovibrionales</taxon>
        <taxon>Desulfovibrionaceae</taxon>
        <taxon>Desulfovibrio</taxon>
    </lineage>
</organism>
<keyword evidence="6 11" id="KW-0274">FAD</keyword>
<dbReference type="RefSeq" id="WP_085099046.1">
    <property type="nucleotide sequence ID" value="NZ_FWZU01000001.1"/>
</dbReference>
<dbReference type="GO" id="GO:0051537">
    <property type="term" value="F:2 iron, 2 sulfur cluster binding"/>
    <property type="evidence" value="ECO:0007669"/>
    <property type="project" value="UniProtKB-KW"/>
</dbReference>
<dbReference type="InterPro" id="IPR017938">
    <property type="entry name" value="Riboflavin_synthase-like_b-brl"/>
</dbReference>
<keyword evidence="5 12" id="KW-0479">Metal-binding</keyword>
<comment type="cofactor">
    <cofactor evidence="12">
        <name>[2Fe-2S] cluster</name>
        <dbReference type="ChEBI" id="CHEBI:190135"/>
    </cofactor>
    <text evidence="12">Binds 1 [2Fe-2S] cluster per subunit.</text>
</comment>
<feature type="binding site" evidence="12">
    <location>
        <position position="249"/>
    </location>
    <ligand>
        <name>[2Fe-2S] cluster</name>
        <dbReference type="ChEBI" id="CHEBI:190135"/>
    </ligand>
</feature>
<keyword evidence="2" id="KW-0813">Transport</keyword>
<dbReference type="InterPro" id="IPR017927">
    <property type="entry name" value="FAD-bd_FR_type"/>
</dbReference>
<sequence>MSANNCRAVKVIDVKPLGHSSPDEEIIELKLEYPGWDSGWRVGQFVMIRPVSWPLDLIWGRPFSICNADDTTLTILFQVVGRGTKRLAKLTTGDNVNIWGPLGSFFSKPKDRPVLMLAGGMGIAPFCGYVDSHDQPENLKLFFAHRPPLENYPYNSISEKIEVEDIRERKPEDILNIIARIDELVKEYAEKKGLIVACGPTPFLRTVRCASIKYGVEAELSLENRMACGVGACLGCVTKDSTGHHTQVCTTGPIFKATDISLED</sequence>
<dbReference type="SUPFAM" id="SSF63380">
    <property type="entry name" value="Riboflavin synthase domain-like"/>
    <property type="match status" value="1"/>
</dbReference>
<protein>
    <submittedName>
        <fullName evidence="14">Dihydroorotate oxidase B, electron transfer subunit</fullName>
    </submittedName>
</protein>
<keyword evidence="4 12" id="KW-0001">2Fe-2S</keyword>
<evidence type="ECO:0000256" key="2">
    <source>
        <dbReference type="ARBA" id="ARBA00022448"/>
    </source>
</evidence>
<proteinExistence type="inferred from homology"/>
<evidence type="ECO:0000256" key="9">
    <source>
        <dbReference type="ARBA" id="ARBA00023014"/>
    </source>
</evidence>
<dbReference type="InterPro" id="IPR037117">
    <property type="entry name" value="Dihydroorotate_DH_ele_sf"/>
</dbReference>
<feature type="binding site" evidence="11">
    <location>
        <begin position="83"/>
        <end position="84"/>
    </location>
    <ligand>
        <name>FAD</name>
        <dbReference type="ChEBI" id="CHEBI:57692"/>
    </ligand>
</feature>
<dbReference type="InterPro" id="IPR050353">
    <property type="entry name" value="PyrK_electron_transfer"/>
</dbReference>
<keyword evidence="3 11" id="KW-0285">Flavoprotein</keyword>
<comment type="cofactor">
    <cofactor evidence="10">
        <name>[2Fe-2S] cluster</name>
        <dbReference type="ChEBI" id="CHEBI:190135"/>
    </cofactor>
</comment>
<dbReference type="Gene3D" id="2.10.240.10">
    <property type="entry name" value="Dihydroorotate dehydrogenase, electron transfer subunit"/>
    <property type="match status" value="1"/>
</dbReference>
<dbReference type="Gene3D" id="2.40.30.10">
    <property type="entry name" value="Translation factors"/>
    <property type="match status" value="1"/>
</dbReference>
<evidence type="ECO:0000313" key="15">
    <source>
        <dbReference type="Proteomes" id="UP000192906"/>
    </source>
</evidence>
<dbReference type="PANTHER" id="PTHR43513:SF3">
    <property type="entry name" value="DIHYDROOROTATE DEHYDROGENASE B (NAD(+)), ELECTRON TRANSFER SUBUNIT-RELATED"/>
    <property type="match status" value="1"/>
</dbReference>
<reference evidence="15" key="1">
    <citation type="submission" date="2017-04" db="EMBL/GenBank/DDBJ databases">
        <authorList>
            <person name="Varghese N."/>
            <person name="Submissions S."/>
        </authorList>
    </citation>
    <scope>NUCLEOTIDE SEQUENCE [LARGE SCALE GENOMIC DNA]</scope>
    <source>
        <strain evidence="15">K3S</strain>
    </source>
</reference>
<feature type="binding site" evidence="11">
    <location>
        <begin position="76"/>
        <end position="78"/>
    </location>
    <ligand>
        <name>FAD</name>
        <dbReference type="ChEBI" id="CHEBI:57692"/>
    </ligand>
</feature>
<dbReference type="PIRSF" id="PIRSF006816">
    <property type="entry name" value="Cyc3_hyd_g"/>
    <property type="match status" value="1"/>
</dbReference>
<accession>A0A1X7CIW5</accession>
<dbReference type="OrthoDB" id="9796486at2"/>
<dbReference type="Gene3D" id="3.40.50.80">
    <property type="entry name" value="Nucleotide-binding domain of ferredoxin-NADP reductase (FNR) module"/>
    <property type="match status" value="1"/>
</dbReference>
<dbReference type="AlphaFoldDB" id="A0A1X7CIW5"/>
<evidence type="ECO:0000256" key="1">
    <source>
        <dbReference type="ARBA" id="ARBA00006422"/>
    </source>
</evidence>
<dbReference type="Proteomes" id="UP000192906">
    <property type="component" value="Unassembled WGS sequence"/>
</dbReference>
<dbReference type="Pfam" id="PF10418">
    <property type="entry name" value="DHODB_Fe-S_bind"/>
    <property type="match status" value="1"/>
</dbReference>
<dbReference type="PROSITE" id="PS51384">
    <property type="entry name" value="FAD_FR"/>
    <property type="match status" value="1"/>
</dbReference>
<dbReference type="PANTHER" id="PTHR43513">
    <property type="entry name" value="DIHYDROOROTATE DEHYDROGENASE B (NAD(+)), ELECTRON TRANSFER SUBUNIT"/>
    <property type="match status" value="1"/>
</dbReference>